<dbReference type="PROSITE" id="PS51471">
    <property type="entry name" value="FE2OG_OXY"/>
    <property type="match status" value="1"/>
</dbReference>
<dbReference type="InterPro" id="IPR005123">
    <property type="entry name" value="Oxoglu/Fe-dep_dioxygenase_dom"/>
</dbReference>
<dbReference type="GO" id="GO:0035513">
    <property type="term" value="P:oxidative RNA demethylation"/>
    <property type="evidence" value="ECO:0007669"/>
    <property type="project" value="TreeGrafter"/>
</dbReference>
<dbReference type="InterPro" id="IPR004574">
    <property type="entry name" value="Alkb"/>
</dbReference>
<dbReference type="InterPro" id="IPR037151">
    <property type="entry name" value="AlkB-like_sf"/>
</dbReference>
<dbReference type="SUPFAM" id="SSF51197">
    <property type="entry name" value="Clavaminate synthase-like"/>
    <property type="match status" value="1"/>
</dbReference>
<dbReference type="AlphaFoldDB" id="A0A2T0XRH9"/>
<gene>
    <name evidence="7" type="ORF">BCM14_0037</name>
</gene>
<dbReference type="PANTHER" id="PTHR16557">
    <property type="entry name" value="ALKYLATED DNA REPAIR PROTEIN ALKB-RELATED"/>
    <property type="match status" value="1"/>
</dbReference>
<dbReference type="NCBIfam" id="NF011930">
    <property type="entry name" value="PRK15401.1"/>
    <property type="match status" value="1"/>
</dbReference>
<dbReference type="InterPro" id="IPR027450">
    <property type="entry name" value="AlkB-like"/>
</dbReference>
<dbReference type="Pfam" id="PF13532">
    <property type="entry name" value="2OG-FeII_Oxy_2"/>
    <property type="match status" value="1"/>
</dbReference>
<proteinExistence type="predicted"/>
<keyword evidence="2 7" id="KW-0223">Dioxygenase</keyword>
<evidence type="ECO:0000256" key="3">
    <source>
        <dbReference type="ARBA" id="ARBA00023002"/>
    </source>
</evidence>
<dbReference type="PANTHER" id="PTHR16557:SF2">
    <property type="entry name" value="NUCLEIC ACID DIOXYGENASE ALKBH1"/>
    <property type="match status" value="1"/>
</dbReference>
<evidence type="ECO:0000313" key="8">
    <source>
        <dbReference type="Proteomes" id="UP000238308"/>
    </source>
</evidence>
<comment type="caution">
    <text evidence="7">The sequence shown here is derived from an EMBL/GenBank/DDBJ whole genome shotgun (WGS) entry which is preliminary data.</text>
</comment>
<dbReference type="GO" id="GO:0008198">
    <property type="term" value="F:ferrous iron binding"/>
    <property type="evidence" value="ECO:0007669"/>
    <property type="project" value="TreeGrafter"/>
</dbReference>
<feature type="binding site" evidence="5">
    <location>
        <position position="134"/>
    </location>
    <ligand>
        <name>Fe cation</name>
        <dbReference type="ChEBI" id="CHEBI:24875"/>
        <note>catalytic</note>
    </ligand>
</feature>
<feature type="binding site" evidence="5">
    <location>
        <position position="136"/>
    </location>
    <ligand>
        <name>Fe cation</name>
        <dbReference type="ChEBI" id="CHEBI:24875"/>
        <note>catalytic</note>
    </ligand>
</feature>
<dbReference type="RefSeq" id="WP_106225983.1">
    <property type="nucleotide sequence ID" value="NZ_PVTV01000001.1"/>
</dbReference>
<dbReference type="Gene3D" id="2.60.120.590">
    <property type="entry name" value="Alpha-ketoglutarate-dependent dioxygenase AlkB-like"/>
    <property type="match status" value="1"/>
</dbReference>
<dbReference type="GO" id="GO:0005737">
    <property type="term" value="C:cytoplasm"/>
    <property type="evidence" value="ECO:0007669"/>
    <property type="project" value="TreeGrafter"/>
</dbReference>
<organism evidence="7 8">
    <name type="scientific">Jezberella montanilacus</name>
    <dbReference type="NCBI Taxonomy" id="323426"/>
    <lineage>
        <taxon>Bacteria</taxon>
        <taxon>Pseudomonadati</taxon>
        <taxon>Pseudomonadota</taxon>
        <taxon>Betaproteobacteria</taxon>
        <taxon>Burkholderiales</taxon>
        <taxon>Alcaligenaceae</taxon>
        <taxon>Jezberella</taxon>
    </lineage>
</organism>
<keyword evidence="3" id="KW-0560">Oxidoreductase</keyword>
<evidence type="ECO:0000259" key="6">
    <source>
        <dbReference type="PROSITE" id="PS51471"/>
    </source>
</evidence>
<protein>
    <submittedName>
        <fullName evidence="7">DNA-N1-methyladenine dioxygenase</fullName>
    </submittedName>
</protein>
<keyword evidence="1 5" id="KW-0479">Metal-binding</keyword>
<keyword evidence="8" id="KW-1185">Reference proteome</keyword>
<feature type="binding site" evidence="5">
    <location>
        <position position="190"/>
    </location>
    <ligand>
        <name>Fe cation</name>
        <dbReference type="ChEBI" id="CHEBI:24875"/>
        <note>catalytic</note>
    </ligand>
</feature>
<dbReference type="OrthoDB" id="9796932at2"/>
<keyword evidence="4 5" id="KW-0408">Iron</keyword>
<comment type="cofactor">
    <cofactor evidence="5">
        <name>Fe(2+)</name>
        <dbReference type="ChEBI" id="CHEBI:29033"/>
    </cofactor>
    <text evidence="5">Binds 1 Fe(2+) ion per subunit.</text>
</comment>
<reference evidence="7 8" key="1">
    <citation type="submission" date="2018-03" db="EMBL/GenBank/DDBJ databases">
        <title>Genomic Encyclopedia of Type Strains, Phase III (KMG-III): the genomes of soil and plant-associated and newly described type strains.</title>
        <authorList>
            <person name="Whitman W."/>
        </authorList>
    </citation>
    <scope>NUCLEOTIDE SEQUENCE [LARGE SCALE GENOMIC DNA]</scope>
    <source>
        <strain evidence="7 8">MWH-P2sevCIIIb</strain>
    </source>
</reference>
<evidence type="ECO:0000256" key="5">
    <source>
        <dbReference type="PIRSR" id="PIRSR604574-2"/>
    </source>
</evidence>
<evidence type="ECO:0000256" key="2">
    <source>
        <dbReference type="ARBA" id="ARBA00022964"/>
    </source>
</evidence>
<dbReference type="GO" id="GO:0035515">
    <property type="term" value="F:oxidative RNA demethylase activity"/>
    <property type="evidence" value="ECO:0007669"/>
    <property type="project" value="TreeGrafter"/>
</dbReference>
<dbReference type="GO" id="GO:0035516">
    <property type="term" value="F:broad specificity oxidative DNA demethylase activity"/>
    <property type="evidence" value="ECO:0007669"/>
    <property type="project" value="TreeGrafter"/>
</dbReference>
<sequence>MSDLFSDVTEKPVWSEHLGPGSVLLHAFALQAVDAVYSDVQQVIQQSKLRQMVTAGGYQMSVSTTNCGELGWVSDLKGYRYERLDPLTGLPWQPMPESLERLAKQAAEAAGYPGFEPDACLINRYDVGCKMSLHQDRNEKDYRWPVVSLSLGLPAIFMFGGDERSDKYSNILLEHGDIMVWGGPDRMRFHGVKQVKPGEHPVCGQTRINLTWRKAG</sequence>
<evidence type="ECO:0000256" key="1">
    <source>
        <dbReference type="ARBA" id="ARBA00022723"/>
    </source>
</evidence>
<evidence type="ECO:0000313" key="7">
    <source>
        <dbReference type="EMBL" id="PRZ01527.1"/>
    </source>
</evidence>
<feature type="domain" description="Fe2OG dioxygenase" evidence="6">
    <location>
        <begin position="116"/>
        <end position="216"/>
    </location>
</feature>
<evidence type="ECO:0000256" key="4">
    <source>
        <dbReference type="ARBA" id="ARBA00023004"/>
    </source>
</evidence>
<dbReference type="Proteomes" id="UP000238308">
    <property type="component" value="Unassembled WGS sequence"/>
</dbReference>
<accession>A0A2T0XRH9</accession>
<name>A0A2T0XRH9_9BURK</name>
<dbReference type="EMBL" id="PVTV01000001">
    <property type="protein sequence ID" value="PRZ01527.1"/>
    <property type="molecule type" value="Genomic_DNA"/>
</dbReference>